<reference evidence="2 3" key="1">
    <citation type="submission" date="2020-08" db="EMBL/GenBank/DDBJ databases">
        <title>Genomic Encyclopedia of Type Strains, Phase IV (KMG-IV): sequencing the most valuable type-strain genomes for metagenomic binning, comparative biology and taxonomic classification.</title>
        <authorList>
            <person name="Goeker M."/>
        </authorList>
    </citation>
    <scope>NUCLEOTIDE SEQUENCE [LARGE SCALE GENOMIC DNA]</scope>
    <source>
        <strain evidence="2 3">DSM 101730</strain>
    </source>
</reference>
<protein>
    <recommendedName>
        <fullName evidence="1">Aminoglycoside phosphotransferase domain-containing protein</fullName>
    </recommendedName>
</protein>
<gene>
    <name evidence="2" type="ORF">HNP73_003829</name>
</gene>
<proteinExistence type="predicted"/>
<dbReference type="RefSeq" id="WP_184153635.1">
    <property type="nucleotide sequence ID" value="NZ_JACHFM010000004.1"/>
</dbReference>
<evidence type="ECO:0000313" key="3">
    <source>
        <dbReference type="Proteomes" id="UP000549457"/>
    </source>
</evidence>
<dbReference type="InterPro" id="IPR002575">
    <property type="entry name" value="Aminoglycoside_PTrfase"/>
</dbReference>
<comment type="caution">
    <text evidence="2">The sequence shown here is derived from an EMBL/GenBank/DDBJ whole genome shotgun (WGS) entry which is preliminary data.</text>
</comment>
<evidence type="ECO:0000313" key="2">
    <source>
        <dbReference type="EMBL" id="MBB5223875.1"/>
    </source>
</evidence>
<dbReference type="Pfam" id="PF01636">
    <property type="entry name" value="APH"/>
    <property type="match status" value="1"/>
</dbReference>
<accession>A0A840STN4</accession>
<dbReference type="Proteomes" id="UP000549457">
    <property type="component" value="Unassembled WGS sequence"/>
</dbReference>
<evidence type="ECO:0000259" key="1">
    <source>
        <dbReference type="Pfam" id="PF01636"/>
    </source>
</evidence>
<sequence>MSIPDTRARDTEIRDFLAASGWGAAERAPLAGDASARRYERVRFGGANAILMDVPPASGLVVGPFLAVDRWLRAARLSAPEVIAADEGRGLALLEDLGDDLFARICAGHPEREGGLYAAAVDLLAHMQALPPPAGDWTPPPYDLAFLQREAALMLEWYYPATTGADLPPDLAAEFHALTGAVLAPVAVEEVAVYRDYHAENLLWLPERAGHARIGLLDFQDMLIGHPAYDLVSLLADARRDVAPDLSHAMAARYVARTGVEPEAFGAAARILSAQRNMKIMGLFTRLCRRDGKARYVDLLPRVWGYLSADLAHPSLAPLAAFVAAHLPAPEAAVRARIAA</sequence>
<dbReference type="EMBL" id="JACHFM010000004">
    <property type="protein sequence ID" value="MBB5223875.1"/>
    <property type="molecule type" value="Genomic_DNA"/>
</dbReference>
<keyword evidence="3" id="KW-1185">Reference proteome</keyword>
<dbReference type="AlphaFoldDB" id="A0A840STN4"/>
<organism evidence="2 3">
    <name type="scientific">Amaricoccus macauensis</name>
    <dbReference type="NCBI Taxonomy" id="57001"/>
    <lineage>
        <taxon>Bacteria</taxon>
        <taxon>Pseudomonadati</taxon>
        <taxon>Pseudomonadota</taxon>
        <taxon>Alphaproteobacteria</taxon>
        <taxon>Rhodobacterales</taxon>
        <taxon>Paracoccaceae</taxon>
        <taxon>Amaricoccus</taxon>
    </lineage>
</organism>
<dbReference type="SUPFAM" id="SSF56112">
    <property type="entry name" value="Protein kinase-like (PK-like)"/>
    <property type="match status" value="1"/>
</dbReference>
<name>A0A840STN4_9RHOB</name>
<dbReference type="Gene3D" id="3.30.200.20">
    <property type="entry name" value="Phosphorylase Kinase, domain 1"/>
    <property type="match status" value="1"/>
</dbReference>
<feature type="domain" description="Aminoglycoside phosphotransferase" evidence="1">
    <location>
        <begin position="28"/>
        <end position="255"/>
    </location>
</feature>
<dbReference type="Gene3D" id="3.90.1200.10">
    <property type="match status" value="1"/>
</dbReference>
<dbReference type="InterPro" id="IPR011009">
    <property type="entry name" value="Kinase-like_dom_sf"/>
</dbReference>